<feature type="transmembrane region" description="Helical" evidence="10">
    <location>
        <begin position="5"/>
        <end position="25"/>
    </location>
</feature>
<evidence type="ECO:0000256" key="5">
    <source>
        <dbReference type="ARBA" id="ARBA00022989"/>
    </source>
</evidence>
<feature type="non-terminal residue" evidence="12">
    <location>
        <position position="961"/>
    </location>
</feature>
<gene>
    <name evidence="12" type="ORF">BDFB_011159</name>
</gene>
<dbReference type="GO" id="GO:0051453">
    <property type="term" value="P:regulation of intracellular pH"/>
    <property type="evidence" value="ECO:0007669"/>
    <property type="project" value="TreeGrafter"/>
</dbReference>
<dbReference type="GO" id="GO:0015385">
    <property type="term" value="F:sodium:proton antiporter activity"/>
    <property type="evidence" value="ECO:0007669"/>
    <property type="project" value="InterPro"/>
</dbReference>
<comment type="subcellular location">
    <subcellularLocation>
        <location evidence="1">Cell membrane</location>
        <topology evidence="1">Multi-pass membrane protein</topology>
    </subcellularLocation>
</comment>
<feature type="transmembrane region" description="Helical" evidence="10">
    <location>
        <begin position="222"/>
        <end position="239"/>
    </location>
</feature>
<proteinExistence type="predicted"/>
<evidence type="ECO:0000256" key="8">
    <source>
        <dbReference type="ARBA" id="ARBA00023136"/>
    </source>
</evidence>
<comment type="caution">
    <text evidence="12">The sequence shown here is derived from an EMBL/GenBank/DDBJ whole genome shotgun (WGS) entry which is preliminary data.</text>
</comment>
<keyword evidence="2" id="KW-0813">Transport</keyword>
<keyword evidence="7" id="KW-0406">Ion transport</keyword>
<dbReference type="PROSITE" id="PS50042">
    <property type="entry name" value="CNMP_BINDING_3"/>
    <property type="match status" value="1"/>
</dbReference>
<feature type="transmembrane region" description="Helical" evidence="10">
    <location>
        <begin position="325"/>
        <end position="343"/>
    </location>
</feature>
<dbReference type="OrthoDB" id="441412at2759"/>
<evidence type="ECO:0000256" key="10">
    <source>
        <dbReference type="SAM" id="Phobius"/>
    </source>
</evidence>
<reference evidence="12 13" key="1">
    <citation type="submission" date="2017-03" db="EMBL/GenBank/DDBJ databases">
        <title>Genome of the blue death feigning beetle - Asbolus verrucosus.</title>
        <authorList>
            <person name="Rider S.D."/>
        </authorList>
    </citation>
    <scope>NUCLEOTIDE SEQUENCE [LARGE SCALE GENOMIC DNA]</scope>
    <source>
        <strain evidence="12">Butters</strain>
        <tissue evidence="12">Head and leg muscle</tissue>
    </source>
</reference>
<keyword evidence="3" id="KW-1003">Cell membrane</keyword>
<dbReference type="Gene3D" id="2.60.120.10">
    <property type="entry name" value="Jelly Rolls"/>
    <property type="match status" value="1"/>
</dbReference>
<evidence type="ECO:0000256" key="4">
    <source>
        <dbReference type="ARBA" id="ARBA00022692"/>
    </source>
</evidence>
<dbReference type="EMBL" id="QDEB01108646">
    <property type="protein sequence ID" value="RZB73492.1"/>
    <property type="molecule type" value="Genomic_DNA"/>
</dbReference>
<feature type="transmembrane region" description="Helical" evidence="10">
    <location>
        <begin position="45"/>
        <end position="64"/>
    </location>
</feature>
<dbReference type="AlphaFoldDB" id="A0A482VEU0"/>
<dbReference type="CDD" id="cd00038">
    <property type="entry name" value="CAP_ED"/>
    <property type="match status" value="1"/>
</dbReference>
<evidence type="ECO:0000256" key="1">
    <source>
        <dbReference type="ARBA" id="ARBA00004651"/>
    </source>
</evidence>
<dbReference type="Pfam" id="PF00999">
    <property type="entry name" value="Na_H_Exchanger"/>
    <property type="match status" value="1"/>
</dbReference>
<evidence type="ECO:0000313" key="13">
    <source>
        <dbReference type="Proteomes" id="UP000292052"/>
    </source>
</evidence>
<accession>A0A482VEU0</accession>
<evidence type="ECO:0000256" key="9">
    <source>
        <dbReference type="ARBA" id="ARBA00023201"/>
    </source>
</evidence>
<dbReference type="InterPro" id="IPR018422">
    <property type="entry name" value="Cation/H_exchanger_CPA1"/>
</dbReference>
<dbReference type="GO" id="GO:0005886">
    <property type="term" value="C:plasma membrane"/>
    <property type="evidence" value="ECO:0007669"/>
    <property type="project" value="UniProtKB-SubCell"/>
</dbReference>
<evidence type="ECO:0000313" key="12">
    <source>
        <dbReference type="EMBL" id="RZB73492.1"/>
    </source>
</evidence>
<feature type="transmembrane region" description="Helical" evidence="10">
    <location>
        <begin position="164"/>
        <end position="186"/>
    </location>
</feature>
<evidence type="ECO:0000256" key="6">
    <source>
        <dbReference type="ARBA" id="ARBA00023053"/>
    </source>
</evidence>
<feature type="domain" description="Cyclic nucleotide-binding" evidence="11">
    <location>
        <begin position="701"/>
        <end position="821"/>
    </location>
</feature>
<keyword evidence="5 10" id="KW-1133">Transmembrane helix</keyword>
<dbReference type="InterPro" id="IPR018490">
    <property type="entry name" value="cNMP-bd_dom_sf"/>
</dbReference>
<feature type="transmembrane region" description="Helical" evidence="10">
    <location>
        <begin position="141"/>
        <end position="158"/>
    </location>
</feature>
<dbReference type="Proteomes" id="UP000292052">
    <property type="component" value="Unassembled WGS sequence"/>
</dbReference>
<feature type="transmembrane region" description="Helical" evidence="10">
    <location>
        <begin position="295"/>
        <end position="313"/>
    </location>
</feature>
<organism evidence="12 13">
    <name type="scientific">Asbolus verrucosus</name>
    <name type="common">Desert ironclad beetle</name>
    <dbReference type="NCBI Taxonomy" id="1661398"/>
    <lineage>
        <taxon>Eukaryota</taxon>
        <taxon>Metazoa</taxon>
        <taxon>Ecdysozoa</taxon>
        <taxon>Arthropoda</taxon>
        <taxon>Hexapoda</taxon>
        <taxon>Insecta</taxon>
        <taxon>Pterygota</taxon>
        <taxon>Neoptera</taxon>
        <taxon>Endopterygota</taxon>
        <taxon>Coleoptera</taxon>
        <taxon>Polyphaga</taxon>
        <taxon>Cucujiformia</taxon>
        <taxon>Tenebrionidae</taxon>
        <taxon>Pimeliinae</taxon>
        <taxon>Asbolus</taxon>
    </lineage>
</organism>
<keyword evidence="13" id="KW-1185">Reference proteome</keyword>
<dbReference type="GO" id="GO:0098719">
    <property type="term" value="P:sodium ion import across plasma membrane"/>
    <property type="evidence" value="ECO:0007669"/>
    <property type="project" value="TreeGrafter"/>
</dbReference>
<evidence type="ECO:0000256" key="2">
    <source>
        <dbReference type="ARBA" id="ARBA00022448"/>
    </source>
</evidence>
<feature type="transmembrane region" description="Helical" evidence="10">
    <location>
        <begin position="102"/>
        <end position="121"/>
    </location>
</feature>
<keyword evidence="8 10" id="KW-0472">Membrane</keyword>
<feature type="transmembrane region" description="Helical" evidence="10">
    <location>
        <begin position="363"/>
        <end position="385"/>
    </location>
</feature>
<feature type="transmembrane region" description="Helical" evidence="10">
    <location>
        <begin position="71"/>
        <end position="90"/>
    </location>
</feature>
<dbReference type="InterPro" id="IPR014710">
    <property type="entry name" value="RmlC-like_jellyroll"/>
</dbReference>
<evidence type="ECO:0000259" key="11">
    <source>
        <dbReference type="PROSITE" id="PS50042"/>
    </source>
</evidence>
<dbReference type="PANTHER" id="PTHR10110">
    <property type="entry name" value="SODIUM/HYDROGEN EXCHANGER"/>
    <property type="match status" value="1"/>
</dbReference>
<dbReference type="InterPro" id="IPR006153">
    <property type="entry name" value="Cation/H_exchanger_TM"/>
</dbReference>
<evidence type="ECO:0000256" key="3">
    <source>
        <dbReference type="ARBA" id="ARBA00022475"/>
    </source>
</evidence>
<dbReference type="SUPFAM" id="SSF51206">
    <property type="entry name" value="cAMP-binding domain-like"/>
    <property type="match status" value="1"/>
</dbReference>
<name>A0A482VEU0_ASBVE</name>
<dbReference type="GO" id="GO:0015386">
    <property type="term" value="F:potassium:proton antiporter activity"/>
    <property type="evidence" value="ECO:0007669"/>
    <property type="project" value="TreeGrafter"/>
</dbReference>
<dbReference type="InterPro" id="IPR000595">
    <property type="entry name" value="cNMP-bd_dom"/>
</dbReference>
<keyword evidence="4 10" id="KW-0812">Transmembrane</keyword>
<dbReference type="PANTHER" id="PTHR10110:SF86">
    <property type="entry name" value="SODIUM_HYDROGEN EXCHANGER 7"/>
    <property type="match status" value="1"/>
</dbReference>
<sequence>PCQLFVPYSVFALMVGIAIGVGALFNVWQPVRSGGDYAMDQLSVFYHPFVIFSTAFFIDVHAFLKSLPQILIIAVPAATFAACFCGLLMKNLVNADWPDIDGVLFGTILMSIYPSETLRFYRRLGTTQFREISTLLEGESIIGTVFAVSMFEVIAEHLKGFIVYWYHFVLGILRWFVLGVPLGYLLGKCGSFLMRMSYRHHLTLSCLTVAMCYSSYYFGEVVAGAGSLVVMITGLIMGIERTTLPGDIEKFIYDTWIILRIIVNSILYINMGVYVPFFLSKDISAEDYLSVLPTYFLSNLGRLFSFLIFLPLLRKIGYGMSIRNMLLYIWMGIKNPIILNLAVDIDLVYPGDEPKARKIFLHTIFVYLLYRFIHIIFFPKILTLLKMTEISDQRRINMNNCMKIIMQARERAIAILRMDRFLSDANWPLVLETTSLKHPYKTATAGQDEAEEDEEKYLFANRLSPCPDCKKKLPVEPTNKELREMTREAKMRVLKLKKIYYSRLHENGMMSKEGLHNLHHTIEAAMETEQALVELDGILKLFNKELFTIRETTYSKIVKYFDRKIDKHRAMAYELGKNYLTGEEEILENLIFIIDHEKIRESLRQKFEEDRLSLTKVLGLAQIDRPRVAISVKTKLVMKSVLTSMKEDIYELKSSGWVDKIEFERLLASLSARYNYVKSIKFIPPSPPKLIFMEIPWMGDDEKLLNFLYDNVTTKKFDKAEIVCGEGEFTDGIYVLITGLLKVTYEMKKSVMDLLKGIGALPVVDYLSIIKFDESYSDYIVTGNTIGELCMLTQRPYNCTITAETHSQVYVIRREILKQAMEMDPNPVTGLECRIWKIVSFRVAIPLLTCVPAYRNFTQEQIKRTLERSFMPNLTNYKIFVVNEMMEDILLIEGVAVDYNTRDVFIGPYYIPRSVQRLILPKSSALNIDTMIETRLLLIPAKEFNELDIMLEEEIMGELIN</sequence>
<evidence type="ECO:0000256" key="7">
    <source>
        <dbReference type="ARBA" id="ARBA00023065"/>
    </source>
</evidence>
<keyword evidence="6" id="KW-0915">Sodium</keyword>
<feature type="non-terminal residue" evidence="12">
    <location>
        <position position="1"/>
    </location>
</feature>
<feature type="transmembrane region" description="Helical" evidence="10">
    <location>
        <begin position="251"/>
        <end position="275"/>
    </location>
</feature>
<protein>
    <submittedName>
        <fullName evidence="12">Na H Exchanger and/or cNMP binding domain containing protein</fullName>
    </submittedName>
</protein>
<keyword evidence="9" id="KW-0739">Sodium transport</keyword>